<reference evidence="1 2" key="1">
    <citation type="submission" date="2013-09" db="EMBL/GenBank/DDBJ databases">
        <title>Whole genome shotgun sequence of Vibrio ezurae NBRC 102218.</title>
        <authorList>
            <person name="Yoshida I."/>
            <person name="Hosoyama A."/>
            <person name="Numata M."/>
            <person name="Hashimoto M."/>
            <person name="Hosoyama Y."/>
            <person name="Tsuchikane K."/>
            <person name="Noguchi M."/>
            <person name="Hirakata S."/>
            <person name="Ichikawa N."/>
            <person name="Ohji S."/>
            <person name="Yamazoe A."/>
            <person name="Fujita N."/>
        </authorList>
    </citation>
    <scope>NUCLEOTIDE SEQUENCE [LARGE SCALE GENOMIC DNA]</scope>
    <source>
        <strain evidence="1 2">NBRC 102218</strain>
    </source>
</reference>
<comment type="caution">
    <text evidence="1">The sequence shown here is derived from an EMBL/GenBank/DDBJ whole genome shotgun (WGS) entry which is preliminary data.</text>
</comment>
<dbReference type="OrthoDB" id="5895270at2"/>
<dbReference type="STRING" id="1219080.VEZ01S_39_00330"/>
<dbReference type="RefSeq" id="WP_021714437.1">
    <property type="nucleotide sequence ID" value="NZ_BATM01000039.1"/>
</dbReference>
<evidence type="ECO:0008006" key="3">
    <source>
        <dbReference type="Google" id="ProtNLM"/>
    </source>
</evidence>
<dbReference type="AlphaFoldDB" id="U3B478"/>
<sequence length="504" mass="55018">MQFNTSKLALATLIASAIALSGCHDSKHHEKKSIKGPEDGELASLPLNKDETARKQDLMLIAGLDAAMASAYAKDPQATQEILAKAEKEQHSDIATAFPGSTAGLIPFALQAELSSIQHAMGWPEYNETLNSIKDFMQELSSAKGTPVFTLGADFPYTKNLNGDTYDWNELAVQIHYLNTHLDTKITSDNGTKKSIRENLQDYYTGDINASVSAIPPIPQTATNGVTTAKTVTATDLKSQLEAKFYLDEQDAKLVVEKASKDPKIAANIQKMLATADTDLIFHGTNPAEFEFVSPATNNTPGYIQTNWTPELKARFKRIFGEVMFLYNTPEFATEFDNGNNMAMLDKATQGQPGPFNTSMPGSYAQLKADSLATTESHKLKVVLSGSKSGFDYGMAAAKGSQQKVVMTVEEDTLLHAGFGQVPLVAHEFSHTWGYAHDPVNETMLKPNNIPYYIQFIMGYNRDLTALCGDAQCNANTKADLGSPTLTWGNPNSIQVEYFGFNTF</sequence>
<dbReference type="eggNOG" id="ENOG5031P92">
    <property type="taxonomic scope" value="Bacteria"/>
</dbReference>
<protein>
    <recommendedName>
        <fullName evidence="3">Lipoprotein</fullName>
    </recommendedName>
</protein>
<keyword evidence="2" id="KW-1185">Reference proteome</keyword>
<evidence type="ECO:0000313" key="1">
    <source>
        <dbReference type="EMBL" id="GAD80735.1"/>
    </source>
</evidence>
<organism evidence="1 2">
    <name type="scientific">Vibrio ezurae NBRC 102218</name>
    <dbReference type="NCBI Taxonomy" id="1219080"/>
    <lineage>
        <taxon>Bacteria</taxon>
        <taxon>Pseudomonadati</taxon>
        <taxon>Pseudomonadota</taxon>
        <taxon>Gammaproteobacteria</taxon>
        <taxon>Vibrionales</taxon>
        <taxon>Vibrionaceae</taxon>
        <taxon>Vibrio</taxon>
    </lineage>
</organism>
<dbReference type="PROSITE" id="PS51257">
    <property type="entry name" value="PROKAR_LIPOPROTEIN"/>
    <property type="match status" value="1"/>
</dbReference>
<gene>
    <name evidence="1" type="ORF">VEZ01S_39_00330</name>
</gene>
<name>U3B478_9VIBR</name>
<dbReference type="EMBL" id="BATM01000039">
    <property type="protein sequence ID" value="GAD80735.1"/>
    <property type="molecule type" value="Genomic_DNA"/>
</dbReference>
<dbReference type="Proteomes" id="UP000016562">
    <property type="component" value="Unassembled WGS sequence"/>
</dbReference>
<accession>U3B478</accession>
<proteinExistence type="predicted"/>
<evidence type="ECO:0000313" key="2">
    <source>
        <dbReference type="Proteomes" id="UP000016562"/>
    </source>
</evidence>